<feature type="domain" description="DNA replication/recombination mediator RecO N-terminal" evidence="4">
    <location>
        <begin position="9"/>
        <end position="54"/>
    </location>
</feature>
<dbReference type="Gene3D" id="2.40.50.140">
    <property type="entry name" value="Nucleic acid-binding proteins"/>
    <property type="match status" value="1"/>
</dbReference>
<evidence type="ECO:0000313" key="5">
    <source>
        <dbReference type="EMBL" id="GMA30973.1"/>
    </source>
</evidence>
<dbReference type="PANTHER" id="PTHR33991">
    <property type="entry name" value="DNA REPAIR PROTEIN RECO"/>
    <property type="match status" value="1"/>
</dbReference>
<dbReference type="GO" id="GO:0043590">
    <property type="term" value="C:bacterial nucleoid"/>
    <property type="evidence" value="ECO:0007669"/>
    <property type="project" value="TreeGrafter"/>
</dbReference>
<evidence type="ECO:0000256" key="2">
    <source>
        <dbReference type="ARBA" id="ARBA00023172"/>
    </source>
</evidence>
<evidence type="ECO:0000259" key="4">
    <source>
        <dbReference type="Pfam" id="PF11967"/>
    </source>
</evidence>
<keyword evidence="3" id="KW-0234">DNA repair</keyword>
<keyword evidence="1" id="KW-0227">DNA damage</keyword>
<sequence length="61" mass="6607">MGENDPVRTYRDEAIVLRTHDLGEADRILTMLTREHGLVRAVAKGCAAPRASSAAGWSRSA</sequence>
<comment type="caution">
    <text evidence="5">The sequence shown here is derived from an EMBL/GenBank/DDBJ whole genome shotgun (WGS) entry which is preliminary data.</text>
</comment>
<evidence type="ECO:0000313" key="6">
    <source>
        <dbReference type="Proteomes" id="UP001157161"/>
    </source>
</evidence>
<evidence type="ECO:0000256" key="1">
    <source>
        <dbReference type="ARBA" id="ARBA00022763"/>
    </source>
</evidence>
<reference evidence="5" key="1">
    <citation type="journal article" date="2014" name="Int. J. Syst. Evol. Microbiol.">
        <title>Complete genome sequence of Corynebacterium casei LMG S-19264T (=DSM 44701T), isolated from a smear-ripened cheese.</title>
        <authorList>
            <consortium name="US DOE Joint Genome Institute (JGI-PGF)"/>
            <person name="Walter F."/>
            <person name="Albersmeier A."/>
            <person name="Kalinowski J."/>
            <person name="Ruckert C."/>
        </authorList>
    </citation>
    <scope>NUCLEOTIDE SEQUENCE</scope>
    <source>
        <strain evidence="5">NBRC 112290</strain>
    </source>
</reference>
<dbReference type="InterPro" id="IPR012340">
    <property type="entry name" value="NA-bd_OB-fold"/>
</dbReference>
<name>A0AA37XDE1_9MICO</name>
<dbReference type="Pfam" id="PF11967">
    <property type="entry name" value="RecO_N"/>
    <property type="match status" value="1"/>
</dbReference>
<dbReference type="InterPro" id="IPR022572">
    <property type="entry name" value="DNA_rep/recomb_RecO_N"/>
</dbReference>
<keyword evidence="2" id="KW-0233">DNA recombination</keyword>
<dbReference type="Proteomes" id="UP001157161">
    <property type="component" value="Unassembled WGS sequence"/>
</dbReference>
<dbReference type="AlphaFoldDB" id="A0AA37XDE1"/>
<dbReference type="GO" id="GO:0006302">
    <property type="term" value="P:double-strand break repair"/>
    <property type="evidence" value="ECO:0007669"/>
    <property type="project" value="TreeGrafter"/>
</dbReference>
<reference evidence="5" key="2">
    <citation type="submission" date="2023-02" db="EMBL/GenBank/DDBJ databases">
        <authorList>
            <person name="Sun Q."/>
            <person name="Mori K."/>
        </authorList>
    </citation>
    <scope>NUCLEOTIDE SEQUENCE</scope>
    <source>
        <strain evidence="5">NBRC 112290</strain>
    </source>
</reference>
<dbReference type="EMBL" id="BSUM01000001">
    <property type="protein sequence ID" value="GMA30973.1"/>
    <property type="molecule type" value="Genomic_DNA"/>
</dbReference>
<organism evidence="5 6">
    <name type="scientific">Litorihabitans aurantiacus</name>
    <dbReference type="NCBI Taxonomy" id="1930061"/>
    <lineage>
        <taxon>Bacteria</taxon>
        <taxon>Bacillati</taxon>
        <taxon>Actinomycetota</taxon>
        <taxon>Actinomycetes</taxon>
        <taxon>Micrococcales</taxon>
        <taxon>Beutenbergiaceae</taxon>
        <taxon>Litorihabitans</taxon>
    </lineage>
</organism>
<accession>A0AA37XDE1</accession>
<proteinExistence type="predicted"/>
<evidence type="ECO:0000256" key="3">
    <source>
        <dbReference type="ARBA" id="ARBA00023204"/>
    </source>
</evidence>
<dbReference type="SUPFAM" id="SSF50249">
    <property type="entry name" value="Nucleic acid-binding proteins"/>
    <property type="match status" value="1"/>
</dbReference>
<protein>
    <recommendedName>
        <fullName evidence="4">DNA replication/recombination mediator RecO N-terminal domain-containing protein</fullName>
    </recommendedName>
</protein>
<dbReference type="GO" id="GO:0006310">
    <property type="term" value="P:DNA recombination"/>
    <property type="evidence" value="ECO:0007669"/>
    <property type="project" value="UniProtKB-KW"/>
</dbReference>
<gene>
    <name evidence="5" type="ORF">GCM10025875_09650</name>
</gene>
<dbReference type="PANTHER" id="PTHR33991:SF1">
    <property type="entry name" value="DNA REPAIR PROTEIN RECO"/>
    <property type="match status" value="1"/>
</dbReference>
<keyword evidence="6" id="KW-1185">Reference proteome</keyword>
<dbReference type="InterPro" id="IPR003717">
    <property type="entry name" value="RecO"/>
</dbReference>